<evidence type="ECO:0000313" key="2">
    <source>
        <dbReference type="EMBL" id="KAK5619591.1"/>
    </source>
</evidence>
<gene>
    <name evidence="2" type="ORF">CRENBAI_011956</name>
</gene>
<organism evidence="2 3">
    <name type="scientific">Crenichthys baileyi</name>
    <name type="common">White River springfish</name>
    <dbReference type="NCBI Taxonomy" id="28760"/>
    <lineage>
        <taxon>Eukaryota</taxon>
        <taxon>Metazoa</taxon>
        <taxon>Chordata</taxon>
        <taxon>Craniata</taxon>
        <taxon>Vertebrata</taxon>
        <taxon>Euteleostomi</taxon>
        <taxon>Actinopterygii</taxon>
        <taxon>Neopterygii</taxon>
        <taxon>Teleostei</taxon>
        <taxon>Neoteleostei</taxon>
        <taxon>Acanthomorphata</taxon>
        <taxon>Ovalentaria</taxon>
        <taxon>Atherinomorphae</taxon>
        <taxon>Cyprinodontiformes</taxon>
        <taxon>Goodeidae</taxon>
        <taxon>Crenichthys</taxon>
    </lineage>
</organism>
<reference evidence="2 3" key="1">
    <citation type="submission" date="2021-06" db="EMBL/GenBank/DDBJ databases">
        <authorList>
            <person name="Palmer J.M."/>
        </authorList>
    </citation>
    <scope>NUCLEOTIDE SEQUENCE [LARGE SCALE GENOMIC DNA]</scope>
    <source>
        <strain evidence="2 3">MEX-2019</strain>
        <tissue evidence="2">Muscle</tissue>
    </source>
</reference>
<sequence>CPNKGHVETQEQLSVGSSEPAGSPFLTKVNTRTHKERIRSLAHTTKKNIEKRGGTQAGQVLAGEKPPRFQQSGSVSVWLSSPSPAAAVSAAAKTLCEAGWRGSALMSFWWQKDINSSPGSKACRSKLCPREFPAETLSLQAEAEGRTTAPHHRGYGTVQLVGGQKELSFIHSYGG</sequence>
<evidence type="ECO:0000313" key="3">
    <source>
        <dbReference type="Proteomes" id="UP001311232"/>
    </source>
</evidence>
<keyword evidence="3" id="KW-1185">Reference proteome</keyword>
<comment type="caution">
    <text evidence="2">The sequence shown here is derived from an EMBL/GenBank/DDBJ whole genome shotgun (WGS) entry which is preliminary data.</text>
</comment>
<name>A0AAV9SE02_9TELE</name>
<dbReference type="AlphaFoldDB" id="A0AAV9SE02"/>
<protein>
    <submittedName>
        <fullName evidence="2">Uncharacterized protein</fullName>
    </submittedName>
</protein>
<feature type="region of interest" description="Disordered" evidence="1">
    <location>
        <begin position="1"/>
        <end position="24"/>
    </location>
</feature>
<evidence type="ECO:0000256" key="1">
    <source>
        <dbReference type="SAM" id="MobiDB-lite"/>
    </source>
</evidence>
<proteinExistence type="predicted"/>
<dbReference type="EMBL" id="JAHHUM010000517">
    <property type="protein sequence ID" value="KAK5619591.1"/>
    <property type="molecule type" value="Genomic_DNA"/>
</dbReference>
<feature type="non-terminal residue" evidence="2">
    <location>
        <position position="1"/>
    </location>
</feature>
<dbReference type="Proteomes" id="UP001311232">
    <property type="component" value="Unassembled WGS sequence"/>
</dbReference>
<accession>A0AAV9SE02</accession>